<sequence>MGAYWYVSRGGDVWLLRNDGLWGMSFQFRARNDSLVGTRWIGTDVPGARPEPAVAVRTASCPRRMLHRPDPPRPARRTHGVRTASGRPR</sequence>
<dbReference type="RefSeq" id="WP_170033544.1">
    <property type="nucleotide sequence ID" value="NZ_JABDTL010000001.1"/>
</dbReference>
<dbReference type="AlphaFoldDB" id="A0A841GZ23"/>
<keyword evidence="3" id="KW-1185">Reference proteome</keyword>
<organism evidence="2 3">
    <name type="scientific">Longimicrobium terrae</name>
    <dbReference type="NCBI Taxonomy" id="1639882"/>
    <lineage>
        <taxon>Bacteria</taxon>
        <taxon>Pseudomonadati</taxon>
        <taxon>Gemmatimonadota</taxon>
        <taxon>Longimicrobiia</taxon>
        <taxon>Longimicrobiales</taxon>
        <taxon>Longimicrobiaceae</taxon>
        <taxon>Longimicrobium</taxon>
    </lineage>
</organism>
<comment type="caution">
    <text evidence="2">The sequence shown here is derived from an EMBL/GenBank/DDBJ whole genome shotgun (WGS) entry which is preliminary data.</text>
</comment>
<proteinExistence type="predicted"/>
<evidence type="ECO:0000313" key="3">
    <source>
        <dbReference type="Proteomes" id="UP000582837"/>
    </source>
</evidence>
<dbReference type="Proteomes" id="UP000582837">
    <property type="component" value="Unassembled WGS sequence"/>
</dbReference>
<accession>A0A841GZ23</accession>
<protein>
    <submittedName>
        <fullName evidence="2">Uncharacterized protein</fullName>
    </submittedName>
</protein>
<feature type="region of interest" description="Disordered" evidence="1">
    <location>
        <begin position="62"/>
        <end position="89"/>
    </location>
</feature>
<evidence type="ECO:0000313" key="2">
    <source>
        <dbReference type="EMBL" id="MBB6071041.1"/>
    </source>
</evidence>
<name>A0A841GZ23_9BACT</name>
<gene>
    <name evidence="2" type="ORF">HNQ61_002663</name>
</gene>
<evidence type="ECO:0000256" key="1">
    <source>
        <dbReference type="SAM" id="MobiDB-lite"/>
    </source>
</evidence>
<reference evidence="2 3" key="1">
    <citation type="submission" date="2020-08" db="EMBL/GenBank/DDBJ databases">
        <title>Genomic Encyclopedia of Type Strains, Phase IV (KMG-IV): sequencing the most valuable type-strain genomes for metagenomic binning, comparative biology and taxonomic classification.</title>
        <authorList>
            <person name="Goeker M."/>
        </authorList>
    </citation>
    <scope>NUCLEOTIDE SEQUENCE [LARGE SCALE GENOMIC DNA]</scope>
    <source>
        <strain evidence="2 3">DSM 29007</strain>
    </source>
</reference>
<dbReference type="EMBL" id="JACHIA010000006">
    <property type="protein sequence ID" value="MBB6071041.1"/>
    <property type="molecule type" value="Genomic_DNA"/>
</dbReference>